<dbReference type="SMART" id="SM00028">
    <property type="entry name" value="TPR"/>
    <property type="match status" value="1"/>
</dbReference>
<feature type="transmembrane region" description="Helical" evidence="3">
    <location>
        <begin position="87"/>
        <end position="107"/>
    </location>
</feature>
<protein>
    <recommendedName>
        <fullName evidence="5">Tetratricopeptide repeat protein</fullName>
    </recommendedName>
</protein>
<keyword evidence="3" id="KW-0812">Transmembrane</keyword>
<dbReference type="InterPro" id="IPR011990">
    <property type="entry name" value="TPR-like_helical_dom_sf"/>
</dbReference>
<evidence type="ECO:0000313" key="4">
    <source>
        <dbReference type="EMBL" id="HGZ44599.1"/>
    </source>
</evidence>
<keyword evidence="3" id="KW-0472">Membrane</keyword>
<comment type="caution">
    <text evidence="4">The sequence shown here is derived from an EMBL/GenBank/DDBJ whole genome shotgun (WGS) entry which is preliminary data.</text>
</comment>
<evidence type="ECO:0000256" key="2">
    <source>
        <dbReference type="SAM" id="MobiDB-lite"/>
    </source>
</evidence>
<feature type="transmembrane region" description="Helical" evidence="3">
    <location>
        <begin position="384"/>
        <end position="405"/>
    </location>
</feature>
<dbReference type="SUPFAM" id="SSF48452">
    <property type="entry name" value="TPR-like"/>
    <property type="match status" value="1"/>
</dbReference>
<evidence type="ECO:0008006" key="5">
    <source>
        <dbReference type="Google" id="ProtNLM"/>
    </source>
</evidence>
<dbReference type="AlphaFoldDB" id="A0A832I6V7"/>
<evidence type="ECO:0000256" key="1">
    <source>
        <dbReference type="PROSITE-ProRule" id="PRU00339"/>
    </source>
</evidence>
<keyword evidence="1" id="KW-0802">TPR repeat</keyword>
<name>A0A832I6V7_UNCEI</name>
<reference evidence="4" key="1">
    <citation type="journal article" date="2020" name="mSystems">
        <title>Genome- and Community-Level Interaction Insights into Carbon Utilization and Element Cycling Functions of Hydrothermarchaeota in Hydrothermal Sediment.</title>
        <authorList>
            <person name="Zhou Z."/>
            <person name="Liu Y."/>
            <person name="Xu W."/>
            <person name="Pan J."/>
            <person name="Luo Z.H."/>
            <person name="Li M."/>
        </authorList>
    </citation>
    <scope>NUCLEOTIDE SEQUENCE [LARGE SCALE GENOMIC DNA]</scope>
    <source>
        <strain evidence="4">SpSt-381</strain>
    </source>
</reference>
<feature type="transmembrane region" description="Helical" evidence="3">
    <location>
        <begin position="61"/>
        <end position="80"/>
    </location>
</feature>
<dbReference type="PROSITE" id="PS50005">
    <property type="entry name" value="TPR"/>
    <property type="match status" value="1"/>
</dbReference>
<evidence type="ECO:0000256" key="3">
    <source>
        <dbReference type="SAM" id="Phobius"/>
    </source>
</evidence>
<feature type="repeat" description="TPR" evidence="1">
    <location>
        <begin position="567"/>
        <end position="600"/>
    </location>
</feature>
<feature type="transmembrane region" description="Helical" evidence="3">
    <location>
        <begin position="240"/>
        <end position="259"/>
    </location>
</feature>
<feature type="transmembrane region" description="Helical" evidence="3">
    <location>
        <begin position="289"/>
        <end position="307"/>
    </location>
</feature>
<proteinExistence type="predicted"/>
<feature type="region of interest" description="Disordered" evidence="2">
    <location>
        <begin position="198"/>
        <end position="231"/>
    </location>
</feature>
<accession>A0A832I6V7</accession>
<keyword evidence="3" id="KW-1133">Transmembrane helix</keyword>
<organism evidence="4">
    <name type="scientific">Eiseniibacteriota bacterium</name>
    <dbReference type="NCBI Taxonomy" id="2212470"/>
    <lineage>
        <taxon>Bacteria</taxon>
        <taxon>Candidatus Eiseniibacteriota</taxon>
    </lineage>
</organism>
<dbReference type="Gene3D" id="1.25.40.10">
    <property type="entry name" value="Tetratricopeptide repeat domain"/>
    <property type="match status" value="1"/>
</dbReference>
<feature type="transmembrane region" description="Helical" evidence="3">
    <location>
        <begin position="328"/>
        <end position="345"/>
    </location>
</feature>
<dbReference type="InterPro" id="IPR019734">
    <property type="entry name" value="TPR_rpt"/>
</dbReference>
<feature type="transmembrane region" description="Helical" evidence="3">
    <location>
        <begin position="351"/>
        <end position="372"/>
    </location>
</feature>
<sequence length="627" mass="65048">MPRLAPFVAGVAGALPAIALVVHARARGASGFPLDDAWIHLTYARTLAEHGSFSYFPGDPATAGSTSPLFTLVIAALWPLVRDGEPLALALGVAGYAGFLAALHAWARARLGSAAWAAAAVALVALDPRLPILAASGMETGMFLCALALAFHARLAGRPLALGAAAGLATWLRPEGLLLAGALAIDLALDRLRGPGRNAPGATRGRGRAAAAERASAPHAAPRDATAAHAAPAHARPSPWPALAAFAALFAGFVVFNRLTGGAWLPNTFDAKLAYYGARPRAEFLAEDVLTTFTLGGWLVLLPFALAGMAREAARLARGASGVARPEGGWAVALVLAYLVLLPYSHRFNRYLVPALPAVAVLALATLRDAAASRAVTRRAGARAPAALGAGVAAVALAAQAAAFAKAPGAYAHAVRYHEDRHVRTGRWLAEHTPPGAVVAAHDVGAIAYFSRRRVVDVVGLVDREVVPWIGRPGYTDSLAALFARRGVTHVAAYDEWLAVDNAPAAFTAHPEPEVMRVHPWIAGRTVLLDADVARRLAAAAAALDRDDRAAAYAALREVLAATRSSARAWRLLGVTLLRDGRGPQAEQAFARALALDPESAEARAGLAAARGRARGVEARAAPPAAR</sequence>
<gene>
    <name evidence="4" type="ORF">ENR23_14545</name>
</gene>
<dbReference type="EMBL" id="DSQF01000030">
    <property type="protein sequence ID" value="HGZ44599.1"/>
    <property type="molecule type" value="Genomic_DNA"/>
</dbReference>